<evidence type="ECO:0008006" key="4">
    <source>
        <dbReference type="Google" id="ProtNLM"/>
    </source>
</evidence>
<comment type="caution">
    <text evidence="2">The sequence shown here is derived from an EMBL/GenBank/DDBJ whole genome shotgun (WGS) entry which is preliminary data.</text>
</comment>
<name>A0A0F3L198_9GAMM</name>
<keyword evidence="1" id="KW-0812">Transmembrane</keyword>
<accession>A0A0F3L198</accession>
<proteinExistence type="predicted"/>
<organism evidence="2 3">
    <name type="scientific">Luteibacter yeojuensis</name>
    <dbReference type="NCBI Taxonomy" id="345309"/>
    <lineage>
        <taxon>Bacteria</taxon>
        <taxon>Pseudomonadati</taxon>
        <taxon>Pseudomonadota</taxon>
        <taxon>Gammaproteobacteria</taxon>
        <taxon>Lysobacterales</taxon>
        <taxon>Rhodanobacteraceae</taxon>
        <taxon>Luteibacter</taxon>
    </lineage>
</organism>
<feature type="transmembrane region" description="Helical" evidence="1">
    <location>
        <begin position="50"/>
        <end position="70"/>
    </location>
</feature>
<reference evidence="2 3" key="1">
    <citation type="submission" date="2015-03" db="EMBL/GenBank/DDBJ databases">
        <title>Draft genome sequence of Luteibacter yeojuensis strain SU11.</title>
        <authorList>
            <person name="Sulaiman J."/>
            <person name="Priya K."/>
            <person name="Chan K.-G."/>
        </authorList>
    </citation>
    <scope>NUCLEOTIDE SEQUENCE [LARGE SCALE GENOMIC DNA]</scope>
    <source>
        <strain evidence="2 3">SU11</strain>
    </source>
</reference>
<sequence>MPRIVRADASVPFGRRIITGFRYPMRGAAPVTIGAIAAFDLLAYVPMMGLRLLVVGLGWVALYAYAFACLRHTADGFENPPELAMNSEDRAAVALIIIQLFGNALAILAPLLFGISGIVVSLGVAFVLPVMTMSLTFDGVGAALNPLTWFAAIGRIGADYFKLFSVVLATSLLQAGAQYAMQQRGPMFLGTAVYYLIANYLAIYNFHLMGALIHRHHERLGYRPEADVLAEASNPDDDVALLQHANHVARDDIHAATDILTERLREGIAPAPMHARYRELLRTQGRLPELLVHGQIWIAALVAGGETRRALGVVQDCLGIDPAFIPDATQTCGPLADVAAHGGMPRLALHLALGYLRAWPGDMGAPNYGLLAATMHMRLEEREQAAALARQLLRAYPDHPVAQDLADMLDTLDPTRTVSP</sequence>
<feature type="transmembrane region" description="Helical" evidence="1">
    <location>
        <begin position="91"/>
        <end position="112"/>
    </location>
</feature>
<feature type="transmembrane region" description="Helical" evidence="1">
    <location>
        <begin position="192"/>
        <end position="213"/>
    </location>
</feature>
<dbReference type="AlphaFoldDB" id="A0A0F3L198"/>
<protein>
    <recommendedName>
        <fullName evidence="4">Tetratricopeptide repeat protein</fullName>
    </recommendedName>
</protein>
<keyword evidence="1" id="KW-0472">Membrane</keyword>
<dbReference type="RefSeq" id="WP_045827698.1">
    <property type="nucleotide sequence ID" value="NZ_JZRB01000002.1"/>
</dbReference>
<dbReference type="Proteomes" id="UP000033651">
    <property type="component" value="Unassembled WGS sequence"/>
</dbReference>
<evidence type="ECO:0000313" key="3">
    <source>
        <dbReference type="Proteomes" id="UP000033651"/>
    </source>
</evidence>
<feature type="transmembrane region" description="Helical" evidence="1">
    <location>
        <begin position="118"/>
        <end position="140"/>
    </location>
</feature>
<gene>
    <name evidence="2" type="ORF">VI08_01130</name>
</gene>
<evidence type="ECO:0000256" key="1">
    <source>
        <dbReference type="SAM" id="Phobius"/>
    </source>
</evidence>
<dbReference type="PATRIC" id="fig|345309.4.peg.1279"/>
<keyword evidence="3" id="KW-1185">Reference proteome</keyword>
<dbReference type="OrthoDB" id="5698243at2"/>
<evidence type="ECO:0000313" key="2">
    <source>
        <dbReference type="EMBL" id="KJV37161.1"/>
    </source>
</evidence>
<keyword evidence="1" id="KW-1133">Transmembrane helix</keyword>
<dbReference type="EMBL" id="JZRB01000002">
    <property type="protein sequence ID" value="KJV37161.1"/>
    <property type="molecule type" value="Genomic_DNA"/>
</dbReference>
<feature type="transmembrane region" description="Helical" evidence="1">
    <location>
        <begin position="23"/>
        <end position="44"/>
    </location>
</feature>